<name>A0A5N6QI63_9ROSI</name>
<evidence type="ECO:0000313" key="2">
    <source>
        <dbReference type="EMBL" id="KAE7998339.1"/>
    </source>
</evidence>
<proteinExistence type="predicted"/>
<gene>
    <name evidence="2" type="ORF">FH972_002894</name>
</gene>
<organism evidence="2 3">
    <name type="scientific">Carpinus fangiana</name>
    <dbReference type="NCBI Taxonomy" id="176857"/>
    <lineage>
        <taxon>Eukaryota</taxon>
        <taxon>Viridiplantae</taxon>
        <taxon>Streptophyta</taxon>
        <taxon>Embryophyta</taxon>
        <taxon>Tracheophyta</taxon>
        <taxon>Spermatophyta</taxon>
        <taxon>Magnoliopsida</taxon>
        <taxon>eudicotyledons</taxon>
        <taxon>Gunneridae</taxon>
        <taxon>Pentapetalae</taxon>
        <taxon>rosids</taxon>
        <taxon>fabids</taxon>
        <taxon>Fagales</taxon>
        <taxon>Betulaceae</taxon>
        <taxon>Carpinus</taxon>
    </lineage>
</organism>
<feature type="compositionally biased region" description="Low complexity" evidence="1">
    <location>
        <begin position="40"/>
        <end position="53"/>
    </location>
</feature>
<dbReference type="AlphaFoldDB" id="A0A5N6QI63"/>
<sequence>MGLIFFSGHMAHCSLQLRRSHILLHHKWVEGQPRLPPQPKQSSTSTAATQTKPMFVVPQAS</sequence>
<evidence type="ECO:0000313" key="3">
    <source>
        <dbReference type="Proteomes" id="UP000327013"/>
    </source>
</evidence>
<accession>A0A5N6QI63</accession>
<protein>
    <submittedName>
        <fullName evidence="2">Uncharacterized protein</fullName>
    </submittedName>
</protein>
<dbReference type="Proteomes" id="UP000327013">
    <property type="component" value="Chromosome 1"/>
</dbReference>
<feature type="region of interest" description="Disordered" evidence="1">
    <location>
        <begin position="31"/>
        <end position="61"/>
    </location>
</feature>
<reference evidence="2 3" key="1">
    <citation type="submission" date="2019-06" db="EMBL/GenBank/DDBJ databases">
        <title>A chromosomal-level reference genome of Carpinus fangiana (Coryloideae, Betulaceae).</title>
        <authorList>
            <person name="Yang X."/>
            <person name="Wang Z."/>
            <person name="Zhang L."/>
            <person name="Hao G."/>
            <person name="Liu J."/>
            <person name="Yang Y."/>
        </authorList>
    </citation>
    <scope>NUCLEOTIDE SEQUENCE [LARGE SCALE GENOMIC DNA]</scope>
    <source>
        <strain evidence="2">Cfa_2016G</strain>
        <tissue evidence="2">Leaf</tissue>
    </source>
</reference>
<dbReference type="EMBL" id="CM017321">
    <property type="protein sequence ID" value="KAE7998339.1"/>
    <property type="molecule type" value="Genomic_DNA"/>
</dbReference>
<keyword evidence="3" id="KW-1185">Reference proteome</keyword>
<evidence type="ECO:0000256" key="1">
    <source>
        <dbReference type="SAM" id="MobiDB-lite"/>
    </source>
</evidence>